<dbReference type="CDD" id="cd02954">
    <property type="entry name" value="DIM1"/>
    <property type="match status" value="1"/>
</dbReference>
<comment type="caution">
    <text evidence="9">The sequence shown here is derived from an EMBL/GenBank/DDBJ whole genome shotgun (WGS) entry which is preliminary data.</text>
</comment>
<evidence type="ECO:0000256" key="3">
    <source>
        <dbReference type="ARBA" id="ARBA00009097"/>
    </source>
</evidence>
<dbReference type="PANTHER" id="PTHR12052">
    <property type="entry name" value="THIOREDOXIN-LIKE PROTEN 4A, 4B"/>
    <property type="match status" value="1"/>
</dbReference>
<name>A0A9W5WVG4_BABOV</name>
<comment type="similarity">
    <text evidence="3">Belongs to the FAM76 family.</text>
</comment>
<comment type="similarity">
    <text evidence="2">Belongs to the DIM1 family.</text>
</comment>
<evidence type="ECO:0000256" key="8">
    <source>
        <dbReference type="SAM" id="MobiDB-lite"/>
    </source>
</evidence>
<protein>
    <submittedName>
        <fullName evidence="9">Thioredoxin 4A</fullName>
    </submittedName>
</protein>
<evidence type="ECO:0000256" key="5">
    <source>
        <dbReference type="ARBA" id="ARBA00023054"/>
    </source>
</evidence>
<dbReference type="AlphaFoldDB" id="A0A9W5WVG4"/>
<keyword evidence="4" id="KW-0507">mRNA processing</keyword>
<feature type="compositionally biased region" description="Basic and acidic residues" evidence="8">
    <location>
        <begin position="364"/>
        <end position="384"/>
    </location>
</feature>
<dbReference type="Pfam" id="PF02966">
    <property type="entry name" value="DIM1"/>
    <property type="match status" value="1"/>
</dbReference>
<dbReference type="EMBL" id="BLIY01000014">
    <property type="protein sequence ID" value="GFE54282.1"/>
    <property type="molecule type" value="Genomic_DNA"/>
</dbReference>
<comment type="subcellular location">
    <subcellularLocation>
        <location evidence="1">Nucleus</location>
    </subcellularLocation>
</comment>
<dbReference type="Gene3D" id="3.40.30.10">
    <property type="entry name" value="Glutaredoxin"/>
    <property type="match status" value="1"/>
</dbReference>
<feature type="region of interest" description="Disordered" evidence="8">
    <location>
        <begin position="363"/>
        <end position="407"/>
    </location>
</feature>
<dbReference type="FunFam" id="3.40.30.10:FF:000004">
    <property type="entry name" value="Spliceosomal protein DIB1"/>
    <property type="match status" value="1"/>
</dbReference>
<keyword evidence="5" id="KW-0175">Coiled coil</keyword>
<dbReference type="SUPFAM" id="SSF52833">
    <property type="entry name" value="Thioredoxin-like"/>
    <property type="match status" value="1"/>
</dbReference>
<organism evidence="9 10">
    <name type="scientific">Babesia ovis</name>
    <dbReference type="NCBI Taxonomy" id="5869"/>
    <lineage>
        <taxon>Eukaryota</taxon>
        <taxon>Sar</taxon>
        <taxon>Alveolata</taxon>
        <taxon>Apicomplexa</taxon>
        <taxon>Aconoidasida</taxon>
        <taxon>Piroplasmida</taxon>
        <taxon>Babesiidae</taxon>
        <taxon>Babesia</taxon>
    </lineage>
</organism>
<dbReference type="GO" id="GO:0005682">
    <property type="term" value="C:U5 snRNP"/>
    <property type="evidence" value="ECO:0007669"/>
    <property type="project" value="TreeGrafter"/>
</dbReference>
<evidence type="ECO:0000256" key="6">
    <source>
        <dbReference type="ARBA" id="ARBA00023187"/>
    </source>
</evidence>
<evidence type="ECO:0000256" key="1">
    <source>
        <dbReference type="ARBA" id="ARBA00004123"/>
    </source>
</evidence>
<evidence type="ECO:0000256" key="2">
    <source>
        <dbReference type="ARBA" id="ARBA00008241"/>
    </source>
</evidence>
<gene>
    <name evidence="9" type="ORF">BaOVIS_016860</name>
</gene>
<proteinExistence type="inferred from homology"/>
<dbReference type="OrthoDB" id="3689at2759"/>
<dbReference type="PANTHER" id="PTHR12052:SF5">
    <property type="entry name" value="THIOREDOXIN-LIKE PROTEIN 4A"/>
    <property type="match status" value="1"/>
</dbReference>
<reference evidence="9" key="1">
    <citation type="submission" date="2019-12" db="EMBL/GenBank/DDBJ databases">
        <title>Genome sequence of Babesia ovis.</title>
        <authorList>
            <person name="Yamagishi J."/>
            <person name="Sevinc F."/>
            <person name="Xuan X."/>
        </authorList>
    </citation>
    <scope>NUCLEOTIDE SEQUENCE</scope>
    <source>
        <strain evidence="9">Selcuk</strain>
    </source>
</reference>
<dbReference type="SMART" id="SM01410">
    <property type="entry name" value="DIM1"/>
    <property type="match status" value="1"/>
</dbReference>
<dbReference type="InterPro" id="IPR004123">
    <property type="entry name" value="Dim1"/>
</dbReference>
<keyword evidence="7" id="KW-0539">Nucleus</keyword>
<dbReference type="InterPro" id="IPR036249">
    <property type="entry name" value="Thioredoxin-like_sf"/>
</dbReference>
<evidence type="ECO:0000313" key="9">
    <source>
        <dbReference type="EMBL" id="GFE54282.1"/>
    </source>
</evidence>
<sequence>MSYMLQHLRSGWAVDQAIVTEEERLVCIRFGHDYNPECIKMDELLYKVADDVKNFCVIYLVDITEVPDFNGMYELYDPVSVMFFYRNKHMMIDLGTGNNNKINWAMNNKQEFIDIIETIFRGARKGSQTRRVTAIAEYLYIAGDIPQQFVVHTYDSRSIIVSHKLICATMINREELRNGVKLSKDRSSQPDLVLDKSRSVWDKIAKLENRELCLHCERRRWKTSGIQVCSECVKGLESLQCCHCKITYLNHKFCSKASSIYKREMCMSCASNWATHNNEPKLCRLCNQWSAWRSTSECDRCYDLVQKYGQPTQCESCNNNAAFDRGESARKRVNDLRLCFLCTCDYKKNDYYNRKLMINMGTGKAEEHSGDHKGAQRSSSRDQEDSPLYPEKVRSMDADATSNSSVEQELKALKEQYNNLKKKYAKMKEENIRLRKRLKV</sequence>
<keyword evidence="6" id="KW-0508">mRNA splicing</keyword>
<evidence type="ECO:0000256" key="4">
    <source>
        <dbReference type="ARBA" id="ARBA00022664"/>
    </source>
</evidence>
<evidence type="ECO:0000256" key="7">
    <source>
        <dbReference type="ARBA" id="ARBA00023242"/>
    </source>
</evidence>
<evidence type="ECO:0000313" key="10">
    <source>
        <dbReference type="Proteomes" id="UP001057455"/>
    </source>
</evidence>
<dbReference type="InterPro" id="IPR032017">
    <property type="entry name" value="FAM76"/>
</dbReference>
<dbReference type="GO" id="GO:0046540">
    <property type="term" value="C:U4/U6 x U5 tri-snRNP complex"/>
    <property type="evidence" value="ECO:0007669"/>
    <property type="project" value="InterPro"/>
</dbReference>
<dbReference type="Proteomes" id="UP001057455">
    <property type="component" value="Unassembled WGS sequence"/>
</dbReference>
<keyword evidence="10" id="KW-1185">Reference proteome</keyword>
<dbReference type="Pfam" id="PF16046">
    <property type="entry name" value="FAM76"/>
    <property type="match status" value="1"/>
</dbReference>
<accession>A0A9W5WVG4</accession>
<dbReference type="GO" id="GO:0000398">
    <property type="term" value="P:mRNA splicing, via spliceosome"/>
    <property type="evidence" value="ECO:0007669"/>
    <property type="project" value="InterPro"/>
</dbReference>
<dbReference type="GO" id="GO:0005681">
    <property type="term" value="C:spliceosomal complex"/>
    <property type="evidence" value="ECO:0007669"/>
    <property type="project" value="TreeGrafter"/>
</dbReference>